<keyword evidence="2" id="KW-0723">Serine/threonine-protein kinase</keyword>
<dbReference type="PANTHER" id="PTHR45998">
    <property type="entry name" value="SERINE/THREONINE-PROTEIN KINASE 16"/>
    <property type="match status" value="1"/>
</dbReference>
<dbReference type="SMART" id="SM00220">
    <property type="entry name" value="S_TKc"/>
    <property type="match status" value="1"/>
</dbReference>
<name>A0ABM1E8C9_PRICU</name>
<dbReference type="InterPro" id="IPR000719">
    <property type="entry name" value="Prot_kinase_dom"/>
</dbReference>
<dbReference type="SUPFAM" id="SSF56112">
    <property type="entry name" value="Protein kinase-like (PK-like)"/>
    <property type="match status" value="1"/>
</dbReference>
<dbReference type="PANTHER" id="PTHR45998:SF2">
    <property type="entry name" value="SERINE_THREONINE-PROTEIN KINASE 16"/>
    <property type="match status" value="1"/>
</dbReference>
<reference evidence="11 12" key="1">
    <citation type="submission" date="2025-05" db="UniProtKB">
        <authorList>
            <consortium name="RefSeq"/>
        </authorList>
    </citation>
    <scope>IDENTIFICATION</scope>
</reference>
<dbReference type="RefSeq" id="XP_014668450.1">
    <property type="nucleotide sequence ID" value="XM_014812964.1"/>
</dbReference>
<evidence type="ECO:0000256" key="8">
    <source>
        <dbReference type="ARBA" id="ARBA00048679"/>
    </source>
</evidence>
<dbReference type="Proteomes" id="UP000695022">
    <property type="component" value="Unplaced"/>
</dbReference>
<gene>
    <name evidence="11 12" type="primary">LOC106809760</name>
</gene>
<evidence type="ECO:0000256" key="7">
    <source>
        <dbReference type="ARBA" id="ARBA00047899"/>
    </source>
</evidence>
<accession>A0ABM1E8C9</accession>
<feature type="domain" description="Protein kinase" evidence="9">
    <location>
        <begin position="28"/>
        <end position="311"/>
    </location>
</feature>
<keyword evidence="10" id="KW-1185">Reference proteome</keyword>
<comment type="catalytic activity">
    <reaction evidence="7">
        <text>L-threonyl-[protein] + ATP = O-phospho-L-threonyl-[protein] + ADP + H(+)</text>
        <dbReference type="Rhea" id="RHEA:46608"/>
        <dbReference type="Rhea" id="RHEA-COMP:11060"/>
        <dbReference type="Rhea" id="RHEA-COMP:11605"/>
        <dbReference type="ChEBI" id="CHEBI:15378"/>
        <dbReference type="ChEBI" id="CHEBI:30013"/>
        <dbReference type="ChEBI" id="CHEBI:30616"/>
        <dbReference type="ChEBI" id="CHEBI:61977"/>
        <dbReference type="ChEBI" id="CHEBI:456216"/>
        <dbReference type="EC" id="2.7.11.1"/>
    </reaction>
</comment>
<evidence type="ECO:0000256" key="6">
    <source>
        <dbReference type="ARBA" id="ARBA00022840"/>
    </source>
</evidence>
<keyword evidence="5" id="KW-0418">Kinase</keyword>
<evidence type="ECO:0000256" key="2">
    <source>
        <dbReference type="ARBA" id="ARBA00022527"/>
    </source>
</evidence>
<evidence type="ECO:0000259" key="9">
    <source>
        <dbReference type="PROSITE" id="PS50011"/>
    </source>
</evidence>
<evidence type="ECO:0000313" key="10">
    <source>
        <dbReference type="Proteomes" id="UP000695022"/>
    </source>
</evidence>
<keyword evidence="3" id="KW-0808">Transferase</keyword>
<dbReference type="Pfam" id="PF00069">
    <property type="entry name" value="Pkinase"/>
    <property type="match status" value="1"/>
</dbReference>
<comment type="catalytic activity">
    <reaction evidence="8">
        <text>L-seryl-[protein] + ATP = O-phospho-L-seryl-[protein] + ADP + H(+)</text>
        <dbReference type="Rhea" id="RHEA:17989"/>
        <dbReference type="Rhea" id="RHEA-COMP:9863"/>
        <dbReference type="Rhea" id="RHEA-COMP:11604"/>
        <dbReference type="ChEBI" id="CHEBI:15378"/>
        <dbReference type="ChEBI" id="CHEBI:29999"/>
        <dbReference type="ChEBI" id="CHEBI:30616"/>
        <dbReference type="ChEBI" id="CHEBI:83421"/>
        <dbReference type="ChEBI" id="CHEBI:456216"/>
        <dbReference type="EC" id="2.7.11.1"/>
    </reaction>
</comment>
<dbReference type="Gene3D" id="3.30.200.20">
    <property type="entry name" value="Phosphorylase Kinase, domain 1"/>
    <property type="match status" value="1"/>
</dbReference>
<protein>
    <recommendedName>
        <fullName evidence="1">non-specific serine/threonine protein kinase</fullName>
        <ecNumber evidence="1">2.7.11.1</ecNumber>
    </recommendedName>
</protein>
<evidence type="ECO:0000256" key="1">
    <source>
        <dbReference type="ARBA" id="ARBA00012513"/>
    </source>
</evidence>
<dbReference type="InterPro" id="IPR008271">
    <property type="entry name" value="Ser/Thr_kinase_AS"/>
</dbReference>
<evidence type="ECO:0000313" key="12">
    <source>
        <dbReference type="RefSeq" id="XP_014668457.1"/>
    </source>
</evidence>
<dbReference type="PROSITE" id="PS00108">
    <property type="entry name" value="PROTEIN_KINASE_ST"/>
    <property type="match status" value="1"/>
</dbReference>
<sequence length="337" mass="38147">MDISHVINILRMGCICGKETIRVDGRQFQIKTRLGEGGFSYIDLVEDVRTHRLYALKRINCHSQEDECIAQREVEVHRAFPGHDNILQCEESALYLVRNPAKSLISEMLLVLPYYRRGTLADELLMRGKSRDYMGEDRILRLLRGICEAVKAMHHHRPAGFTHRDIKAANVLLSDDDIPILMDLGSAGPLQVEVKTASDALQLQDEAAERCSMPYRAPELFHVEKQTIIDERIDVWSLGCLLYAMAFFKSPYEEVYEKGGSIALAVVAGKISFPEDHPYSQGLLDLIQDLMRVNPTERPFIDNVLQQVDALQSVTQQTTQLPQSTDDLSVEIVDPLL</sequence>
<dbReference type="GeneID" id="106809760"/>
<organism evidence="10 11">
    <name type="scientific">Priapulus caudatus</name>
    <name type="common">Priapulid worm</name>
    <dbReference type="NCBI Taxonomy" id="37621"/>
    <lineage>
        <taxon>Eukaryota</taxon>
        <taxon>Metazoa</taxon>
        <taxon>Ecdysozoa</taxon>
        <taxon>Scalidophora</taxon>
        <taxon>Priapulida</taxon>
        <taxon>Priapulimorpha</taxon>
        <taxon>Priapulimorphida</taxon>
        <taxon>Priapulidae</taxon>
        <taxon>Priapulus</taxon>
    </lineage>
</organism>
<evidence type="ECO:0000256" key="3">
    <source>
        <dbReference type="ARBA" id="ARBA00022679"/>
    </source>
</evidence>
<keyword evidence="6" id="KW-0067">ATP-binding</keyword>
<dbReference type="RefSeq" id="XP_014668457.1">
    <property type="nucleotide sequence ID" value="XM_014812971.1"/>
</dbReference>
<dbReference type="PROSITE" id="PS50011">
    <property type="entry name" value="PROTEIN_KINASE_DOM"/>
    <property type="match status" value="1"/>
</dbReference>
<keyword evidence="4" id="KW-0547">Nucleotide-binding</keyword>
<evidence type="ECO:0000313" key="11">
    <source>
        <dbReference type="RefSeq" id="XP_014668450.1"/>
    </source>
</evidence>
<dbReference type="InterPro" id="IPR011009">
    <property type="entry name" value="Kinase-like_dom_sf"/>
</dbReference>
<dbReference type="Gene3D" id="1.10.510.10">
    <property type="entry name" value="Transferase(Phosphotransferase) domain 1"/>
    <property type="match status" value="1"/>
</dbReference>
<proteinExistence type="predicted"/>
<dbReference type="CDD" id="cd13986">
    <property type="entry name" value="STKc_16"/>
    <property type="match status" value="1"/>
</dbReference>
<evidence type="ECO:0000256" key="5">
    <source>
        <dbReference type="ARBA" id="ARBA00022777"/>
    </source>
</evidence>
<dbReference type="EC" id="2.7.11.1" evidence="1"/>
<dbReference type="InterPro" id="IPR052239">
    <property type="entry name" value="Ser/Thr-specific_kinases"/>
</dbReference>
<evidence type="ECO:0000256" key="4">
    <source>
        <dbReference type="ARBA" id="ARBA00022741"/>
    </source>
</evidence>